<evidence type="ECO:0000313" key="4">
    <source>
        <dbReference type="Proteomes" id="UP000674318"/>
    </source>
</evidence>
<dbReference type="InterPro" id="IPR044294">
    <property type="entry name" value="Lipase-like"/>
</dbReference>
<dbReference type="RefSeq" id="XP_067757025.1">
    <property type="nucleotide sequence ID" value="XM_067900825.1"/>
</dbReference>
<protein>
    <recommendedName>
        <fullName evidence="2">DUF676 domain-containing protein</fullName>
    </recommendedName>
</protein>
<sequence length="798" mass="87537">MLRSFLEWCTSSNPTPQSAFKRAHARLACPPLSSTATADSTAAAAPHFRIVDPYHFIVCQHGVLGSAADFENLITDLFVSHEVSVLDATSVRDIRHVAKNAFRESAPSATSSISTAEHRARRAAYKAAYRLKIENPNRTNGRLYRSGNLQCFSPGSNEYLRTDAGTQVCARRMLAEVVPALHTWLNEVESKELQRRGMWAVYARTMGTTDAARLSAEASADLPVCLSLMAHSFGGILQREFIYLLLMDQTETRESDAALFDAIVTLRQRLQSLHVSFENFVTVATPHCGAGECLWWPIYFGAWCLARMNLCKTYDELILTDADRVLQHRLLDEPHLRALQLFRRRVLFANTHRDILVGFGTCSLIFENVDTDHTKFIGVAPRLAHCAAAFVSDAVEVSRPILLRSFDDMEEEEKAHSRTGYGQGCDRPHPVSTRARSYTLEDLFSFTVSLPISVGGPAVRQALCSSASEHTYSPVKVTEEGYGEDDGFRTATPRPQANSCFASGLTMSPSSFLSSQPQWPMSDSSTVARTQPSAIATSLTIRSTAPSHDEEVVRVEDVTVLWADRAVEGTYERDNTSKPSVPVSSSTAGSRHLQSFFLLCRRGTSTLYSVPQSLFTPDSTGTDATTSDLSDLNLVTSSHRSRKTSTISSLLLDPRLASEHVRCVASTLHAAAKRRLSMPTTGAFAGQTSEFDVTAVRAAMPASNAVTLVEGAPSFQAPSTDPSTMPRMSDREAHAPHYRQAPRAIAATLRQKMSWRVRAIRLGNILPAGHVACLGNWAFFGRSPSVVEAIAEELLTIL</sequence>
<dbReference type="PANTHER" id="PTHR12482:SF62">
    <property type="entry name" value="LIPASE ROG1-RELATED"/>
    <property type="match status" value="1"/>
</dbReference>
<dbReference type="SUPFAM" id="SSF53474">
    <property type="entry name" value="alpha/beta-Hydrolases"/>
    <property type="match status" value="1"/>
</dbReference>
<gene>
    <name evidence="3" type="ORF">JKF63_04853</name>
</gene>
<reference evidence="3 4" key="1">
    <citation type="submission" date="2021-02" db="EMBL/GenBank/DDBJ databases">
        <title>Porcisia hertigi Genome sequencing and assembly.</title>
        <authorList>
            <person name="Almutairi H."/>
            <person name="Gatherer D."/>
        </authorList>
    </citation>
    <scope>NUCLEOTIDE SEQUENCE [LARGE SCALE GENOMIC DNA]</scope>
    <source>
        <strain evidence="3 4">C119</strain>
    </source>
</reference>
<name>A0A836HR89_9TRYP</name>
<dbReference type="EMBL" id="JAFJZO010000023">
    <property type="protein sequence ID" value="KAG5504402.1"/>
    <property type="molecule type" value="Genomic_DNA"/>
</dbReference>
<comment type="caution">
    <text evidence="3">The sequence shown here is derived from an EMBL/GenBank/DDBJ whole genome shotgun (WGS) entry which is preliminary data.</text>
</comment>
<evidence type="ECO:0000256" key="1">
    <source>
        <dbReference type="SAM" id="MobiDB-lite"/>
    </source>
</evidence>
<dbReference type="AlphaFoldDB" id="A0A836HR89"/>
<evidence type="ECO:0000259" key="2">
    <source>
        <dbReference type="Pfam" id="PF05057"/>
    </source>
</evidence>
<evidence type="ECO:0000313" key="3">
    <source>
        <dbReference type="EMBL" id="KAG5504402.1"/>
    </source>
</evidence>
<feature type="region of interest" description="Disordered" evidence="1">
    <location>
        <begin position="713"/>
        <end position="739"/>
    </location>
</feature>
<proteinExistence type="predicted"/>
<dbReference type="Proteomes" id="UP000674318">
    <property type="component" value="Unassembled WGS sequence"/>
</dbReference>
<dbReference type="OrthoDB" id="273452at2759"/>
<dbReference type="GeneID" id="94290902"/>
<dbReference type="InterPro" id="IPR007751">
    <property type="entry name" value="DUF676_lipase-like"/>
</dbReference>
<organism evidence="3 4">
    <name type="scientific">Porcisia hertigi</name>
    <dbReference type="NCBI Taxonomy" id="2761500"/>
    <lineage>
        <taxon>Eukaryota</taxon>
        <taxon>Discoba</taxon>
        <taxon>Euglenozoa</taxon>
        <taxon>Kinetoplastea</taxon>
        <taxon>Metakinetoplastina</taxon>
        <taxon>Trypanosomatida</taxon>
        <taxon>Trypanosomatidae</taxon>
        <taxon>Leishmaniinae</taxon>
        <taxon>Porcisia</taxon>
    </lineage>
</organism>
<dbReference type="Pfam" id="PF05057">
    <property type="entry name" value="DUF676"/>
    <property type="match status" value="1"/>
</dbReference>
<dbReference type="PANTHER" id="PTHR12482">
    <property type="entry name" value="LIPASE ROG1-RELATED-RELATED"/>
    <property type="match status" value="1"/>
</dbReference>
<dbReference type="InterPro" id="IPR029058">
    <property type="entry name" value="AB_hydrolase_fold"/>
</dbReference>
<feature type="domain" description="DUF676" evidence="2">
    <location>
        <begin position="225"/>
        <end position="362"/>
    </location>
</feature>
<keyword evidence="4" id="KW-1185">Reference proteome</keyword>
<accession>A0A836HR89</accession>
<dbReference type="KEGG" id="phet:94290902"/>